<dbReference type="RefSeq" id="WP_157939578.1">
    <property type="nucleotide sequence ID" value="NZ_MCZF01000254.1"/>
</dbReference>
<dbReference type="PANTHER" id="PTHR43787:SF3">
    <property type="entry name" value="ARYLSULFATASE REGULATORY PROTEIN"/>
    <property type="match status" value="1"/>
</dbReference>
<evidence type="ECO:0000259" key="7">
    <source>
        <dbReference type="Pfam" id="PF04055"/>
    </source>
</evidence>
<dbReference type="GO" id="GO:0003824">
    <property type="term" value="F:catalytic activity"/>
    <property type="evidence" value="ECO:0007669"/>
    <property type="project" value="InterPro"/>
</dbReference>
<evidence type="ECO:0000256" key="5">
    <source>
        <dbReference type="ARBA" id="ARBA00023004"/>
    </source>
</evidence>
<proteinExistence type="predicted"/>
<accession>A0A2N7JNT3</accession>
<keyword evidence="4" id="KW-0479">Metal-binding</keyword>
<evidence type="ECO:0000256" key="2">
    <source>
        <dbReference type="ARBA" id="ARBA00022485"/>
    </source>
</evidence>
<dbReference type="UniPathway" id="UPA00782"/>
<keyword evidence="5" id="KW-0408">Iron</keyword>
<name>A0A2N7JNT3_VIBSP</name>
<dbReference type="SFLD" id="SFLDG01067">
    <property type="entry name" value="SPASM/twitch_domain_containing"/>
    <property type="match status" value="1"/>
</dbReference>
<reference evidence="9" key="1">
    <citation type="submission" date="2016-07" db="EMBL/GenBank/DDBJ databases">
        <title>Nontailed viruses are major unrecognized killers of bacteria in the ocean.</title>
        <authorList>
            <person name="Kauffman K."/>
            <person name="Hussain F."/>
            <person name="Yang J."/>
            <person name="Arevalo P."/>
            <person name="Brown J."/>
            <person name="Cutler M."/>
            <person name="Kelly L."/>
            <person name="Polz M.F."/>
        </authorList>
    </citation>
    <scope>NUCLEOTIDE SEQUENCE [LARGE SCALE GENOMIC DNA]</scope>
    <source>
        <strain evidence="9">10N.261.48.B5</strain>
    </source>
</reference>
<dbReference type="Proteomes" id="UP000235533">
    <property type="component" value="Unassembled WGS sequence"/>
</dbReference>
<dbReference type="InterPro" id="IPR058240">
    <property type="entry name" value="rSAM_sf"/>
</dbReference>
<comment type="cofactor">
    <cofactor evidence="1">
        <name>[4Fe-4S] cluster</name>
        <dbReference type="ChEBI" id="CHEBI:49883"/>
    </cofactor>
</comment>
<evidence type="ECO:0000256" key="4">
    <source>
        <dbReference type="ARBA" id="ARBA00022723"/>
    </source>
</evidence>
<dbReference type="Pfam" id="PF04055">
    <property type="entry name" value="Radical_SAM"/>
    <property type="match status" value="1"/>
</dbReference>
<dbReference type="InterPro" id="IPR013785">
    <property type="entry name" value="Aldolase_TIM"/>
</dbReference>
<dbReference type="SUPFAM" id="SSF102114">
    <property type="entry name" value="Radical SAM enzymes"/>
    <property type="match status" value="1"/>
</dbReference>
<dbReference type="GO" id="GO:0051539">
    <property type="term" value="F:4 iron, 4 sulfur cluster binding"/>
    <property type="evidence" value="ECO:0007669"/>
    <property type="project" value="UniProtKB-KW"/>
</dbReference>
<gene>
    <name evidence="8" type="ORF">BCT54_05030</name>
</gene>
<keyword evidence="3" id="KW-0949">S-adenosyl-L-methionine</keyword>
<evidence type="ECO:0000313" key="9">
    <source>
        <dbReference type="Proteomes" id="UP000235533"/>
    </source>
</evidence>
<keyword evidence="6" id="KW-0411">Iron-sulfur</keyword>
<dbReference type="AlphaFoldDB" id="A0A2N7JNT3"/>
<dbReference type="CDD" id="cd01335">
    <property type="entry name" value="Radical_SAM"/>
    <property type="match status" value="1"/>
</dbReference>
<organism evidence="8 9">
    <name type="scientific">Vibrio splendidus</name>
    <dbReference type="NCBI Taxonomy" id="29497"/>
    <lineage>
        <taxon>Bacteria</taxon>
        <taxon>Pseudomonadati</taxon>
        <taxon>Pseudomonadota</taxon>
        <taxon>Gammaproteobacteria</taxon>
        <taxon>Vibrionales</taxon>
        <taxon>Vibrionaceae</taxon>
        <taxon>Vibrio</taxon>
    </lineage>
</organism>
<dbReference type="InterPro" id="IPR007197">
    <property type="entry name" value="rSAM"/>
</dbReference>
<dbReference type="GO" id="GO:0046872">
    <property type="term" value="F:metal ion binding"/>
    <property type="evidence" value="ECO:0007669"/>
    <property type="project" value="UniProtKB-KW"/>
</dbReference>
<dbReference type="Gene3D" id="3.20.20.70">
    <property type="entry name" value="Aldolase class I"/>
    <property type="match status" value="1"/>
</dbReference>
<protein>
    <recommendedName>
        <fullName evidence="7">Radical SAM core domain-containing protein</fullName>
    </recommendedName>
</protein>
<sequence length="307" mass="34982">MENQVISACVTNKVLELTILPTTQCNFRCKYCYIDFKDDQMGNKEVETIKKLISNRTSYPGFLHLNIKWFGGEPLLCKGTIVAINSFCKELSISRGFRFTSGITTNGSLLTSKTLETLVNNNVTDYQVTLDGDEDSHNNLRPYKNKSGSFDKVLGALDTIYESNHKLGCTLRLNIAEENFDAAKRVIKNELKKYQKDSRFDIYPVKVGNFSGDLKMDLVKEENSIFRKVEENYVCYASKLNNFVIFPDLSLGKCTVSLYWNKNKVGKILNTGEIRMENEKIQYWSRGLISKDKQVLQCPARSPIYGS</sequence>
<evidence type="ECO:0000256" key="6">
    <source>
        <dbReference type="ARBA" id="ARBA00023014"/>
    </source>
</evidence>
<evidence type="ECO:0000256" key="3">
    <source>
        <dbReference type="ARBA" id="ARBA00022691"/>
    </source>
</evidence>
<feature type="domain" description="Radical SAM core" evidence="7">
    <location>
        <begin position="20"/>
        <end position="181"/>
    </location>
</feature>
<evidence type="ECO:0000256" key="1">
    <source>
        <dbReference type="ARBA" id="ARBA00001966"/>
    </source>
</evidence>
<dbReference type="EMBL" id="MCZF01000254">
    <property type="protein sequence ID" value="PMM44169.1"/>
    <property type="molecule type" value="Genomic_DNA"/>
</dbReference>
<comment type="caution">
    <text evidence="8">The sequence shown here is derived from an EMBL/GenBank/DDBJ whole genome shotgun (WGS) entry which is preliminary data.</text>
</comment>
<dbReference type="PANTHER" id="PTHR43787">
    <property type="entry name" value="FEMO COFACTOR BIOSYNTHESIS PROTEIN NIFB-RELATED"/>
    <property type="match status" value="1"/>
</dbReference>
<evidence type="ECO:0000313" key="8">
    <source>
        <dbReference type="EMBL" id="PMM44169.1"/>
    </source>
</evidence>
<dbReference type="SFLD" id="SFLDS00029">
    <property type="entry name" value="Radical_SAM"/>
    <property type="match status" value="1"/>
</dbReference>
<keyword evidence="2" id="KW-0004">4Fe-4S</keyword>